<evidence type="ECO:0000256" key="1">
    <source>
        <dbReference type="ARBA" id="ARBA00023319"/>
    </source>
</evidence>
<dbReference type="PANTHER" id="PTHR14340">
    <property type="entry name" value="MICROFIBRIL-ASSOCIATED GLYCOPROTEIN 3"/>
    <property type="match status" value="1"/>
</dbReference>
<evidence type="ECO:0000313" key="4">
    <source>
        <dbReference type="Proteomes" id="UP000838756"/>
    </source>
</evidence>
<comment type="caution">
    <text evidence="3">The sequence shown here is derived from an EMBL/GenBank/DDBJ whole genome shotgun (WGS) entry which is preliminary data.</text>
</comment>
<keyword evidence="1" id="KW-0393">Immunoglobulin domain</keyword>
<protein>
    <submittedName>
        <fullName evidence="3">Jg22312 protein</fullName>
    </submittedName>
</protein>
<dbReference type="InterPro" id="IPR036116">
    <property type="entry name" value="FN3_sf"/>
</dbReference>
<dbReference type="InterPro" id="IPR003961">
    <property type="entry name" value="FN3_dom"/>
</dbReference>
<dbReference type="Gene3D" id="2.60.40.10">
    <property type="entry name" value="Immunoglobulins"/>
    <property type="match status" value="1"/>
</dbReference>
<dbReference type="PANTHER" id="PTHR14340:SF9">
    <property type="entry name" value="FIBRONECTIN TYPE-III DOMAIN-CONTAINING PROTEIN"/>
    <property type="match status" value="1"/>
</dbReference>
<proteinExistence type="predicted"/>
<dbReference type="PROSITE" id="PS50853">
    <property type="entry name" value="FN3"/>
    <property type="match status" value="1"/>
</dbReference>
<reference evidence="3" key="1">
    <citation type="submission" date="2022-03" db="EMBL/GenBank/DDBJ databases">
        <authorList>
            <person name="Lindestad O."/>
        </authorList>
    </citation>
    <scope>NUCLEOTIDE SEQUENCE</scope>
</reference>
<feature type="domain" description="Fibronectin type-III" evidence="2">
    <location>
        <begin position="1"/>
        <end position="88"/>
    </location>
</feature>
<organism evidence="3 4">
    <name type="scientific">Pararge aegeria aegeria</name>
    <dbReference type="NCBI Taxonomy" id="348720"/>
    <lineage>
        <taxon>Eukaryota</taxon>
        <taxon>Metazoa</taxon>
        <taxon>Ecdysozoa</taxon>
        <taxon>Arthropoda</taxon>
        <taxon>Hexapoda</taxon>
        <taxon>Insecta</taxon>
        <taxon>Pterygota</taxon>
        <taxon>Neoptera</taxon>
        <taxon>Endopterygota</taxon>
        <taxon>Lepidoptera</taxon>
        <taxon>Glossata</taxon>
        <taxon>Ditrysia</taxon>
        <taxon>Papilionoidea</taxon>
        <taxon>Nymphalidae</taxon>
        <taxon>Satyrinae</taxon>
        <taxon>Satyrini</taxon>
        <taxon>Parargina</taxon>
        <taxon>Pararge</taxon>
    </lineage>
</organism>
<dbReference type="SUPFAM" id="SSF49265">
    <property type="entry name" value="Fibronectin type III"/>
    <property type="match status" value="1"/>
</dbReference>
<name>A0A8S4QM84_9NEOP</name>
<dbReference type="CDD" id="cd00063">
    <property type="entry name" value="FN3"/>
    <property type="match status" value="1"/>
</dbReference>
<gene>
    <name evidence="3" type="primary">jg22312</name>
    <name evidence="3" type="ORF">PAEG_LOCUS1864</name>
</gene>
<dbReference type="InterPro" id="IPR013783">
    <property type="entry name" value="Ig-like_fold"/>
</dbReference>
<sequence length="97" mass="10827">MLQWEPPEFDGGSPLTNYIVECREVETAAAESAETWRKVVTVQATTLQHRVENIRARRLLEFRVSAENALGVGLPACCEPVRLVTHASEYMLITAAK</sequence>
<accession>A0A8S4QM84</accession>
<dbReference type="Pfam" id="PF00041">
    <property type="entry name" value="fn3"/>
    <property type="match status" value="1"/>
</dbReference>
<dbReference type="AlphaFoldDB" id="A0A8S4QM84"/>
<keyword evidence="4" id="KW-1185">Reference proteome</keyword>
<evidence type="ECO:0000259" key="2">
    <source>
        <dbReference type="PROSITE" id="PS50853"/>
    </source>
</evidence>
<dbReference type="OrthoDB" id="2152335at2759"/>
<dbReference type="EMBL" id="CAKXAJ010005988">
    <property type="protein sequence ID" value="CAH2209466.1"/>
    <property type="molecule type" value="Genomic_DNA"/>
</dbReference>
<evidence type="ECO:0000313" key="3">
    <source>
        <dbReference type="EMBL" id="CAH2209466.1"/>
    </source>
</evidence>
<dbReference type="Proteomes" id="UP000838756">
    <property type="component" value="Unassembled WGS sequence"/>
</dbReference>